<evidence type="ECO:0000313" key="2">
    <source>
        <dbReference type="EMBL" id="RHZ57243.1"/>
    </source>
</evidence>
<organism evidence="2 3">
    <name type="scientific">Aspergillus thermomutatus</name>
    <name type="common">Neosartorya pseudofischeri</name>
    <dbReference type="NCBI Taxonomy" id="41047"/>
    <lineage>
        <taxon>Eukaryota</taxon>
        <taxon>Fungi</taxon>
        <taxon>Dikarya</taxon>
        <taxon>Ascomycota</taxon>
        <taxon>Pezizomycotina</taxon>
        <taxon>Eurotiomycetes</taxon>
        <taxon>Eurotiomycetidae</taxon>
        <taxon>Eurotiales</taxon>
        <taxon>Aspergillaceae</taxon>
        <taxon>Aspergillus</taxon>
        <taxon>Aspergillus subgen. Fumigati</taxon>
    </lineage>
</organism>
<protein>
    <recommendedName>
        <fullName evidence="1">DJ-1/PfpI domain-containing protein</fullName>
    </recommendedName>
</protein>
<dbReference type="GeneID" id="38129316"/>
<dbReference type="InterPro" id="IPR002818">
    <property type="entry name" value="DJ-1/PfpI"/>
</dbReference>
<gene>
    <name evidence="2" type="ORF">CDV56_107342</name>
</gene>
<dbReference type="PANTHER" id="PTHR43130">
    <property type="entry name" value="ARAC-FAMILY TRANSCRIPTIONAL REGULATOR"/>
    <property type="match status" value="1"/>
</dbReference>
<dbReference type="Gene3D" id="3.40.50.880">
    <property type="match status" value="1"/>
</dbReference>
<dbReference type="AlphaFoldDB" id="A0A397H742"/>
<keyword evidence="3" id="KW-1185">Reference proteome</keyword>
<dbReference type="STRING" id="41047.A0A397H742"/>
<sequence>MSATPPKKYYKVAFLLFEGVDILDFTAPMEVFTHTSHNRNPDNPDRVFQIKTIARTRTVNAKKALTVQTDLLLEGAMQGIADFDIMIVPGGPPSLINPFVASNPPEVDLIRSFATLPPKTPDEPRVLVSICTGAFLIGAARLLTGVRVTTHHRAVERLREFCIRVNGEGAPPPEVSHKRFIDAGVLKAGSARLLSAGGVSSSLDASLYLVSQLTSPDMAAFISRVMEYDWKGQPSE</sequence>
<dbReference type="InterPro" id="IPR029062">
    <property type="entry name" value="Class_I_gatase-like"/>
</dbReference>
<dbReference type="RefSeq" id="XP_026614973.1">
    <property type="nucleotide sequence ID" value="XM_026760961.1"/>
</dbReference>
<dbReference type="SUPFAM" id="SSF52317">
    <property type="entry name" value="Class I glutamine amidotransferase-like"/>
    <property type="match status" value="1"/>
</dbReference>
<dbReference type="EMBL" id="NKHU02000081">
    <property type="protein sequence ID" value="RHZ57243.1"/>
    <property type="molecule type" value="Genomic_DNA"/>
</dbReference>
<dbReference type="PANTHER" id="PTHR43130:SF3">
    <property type="entry name" value="HTH-TYPE TRANSCRIPTIONAL REGULATOR RV1931C"/>
    <property type="match status" value="1"/>
</dbReference>
<accession>A0A397H742</accession>
<evidence type="ECO:0000313" key="3">
    <source>
        <dbReference type="Proteomes" id="UP000215305"/>
    </source>
</evidence>
<dbReference type="OrthoDB" id="543156at2759"/>
<dbReference type="VEuPathDB" id="FungiDB:CDV56_107342"/>
<comment type="caution">
    <text evidence="2">The sequence shown here is derived from an EMBL/GenBank/DDBJ whole genome shotgun (WGS) entry which is preliminary data.</text>
</comment>
<dbReference type="InterPro" id="IPR052158">
    <property type="entry name" value="INH-QAR"/>
</dbReference>
<dbReference type="CDD" id="cd03139">
    <property type="entry name" value="GATase1_PfpI_2"/>
    <property type="match status" value="1"/>
</dbReference>
<name>A0A397H742_ASPTH</name>
<reference evidence="2" key="1">
    <citation type="submission" date="2018-08" db="EMBL/GenBank/DDBJ databases">
        <title>Draft genome sequence of azole-resistant Aspergillus thermomutatus (Neosartorya pseudofischeri) strain HMR AF 39, isolated from a human nasal aspirate.</title>
        <authorList>
            <person name="Parent-Michaud M."/>
            <person name="Dufresne P.J."/>
            <person name="Fournier E."/>
            <person name="Martineau C."/>
            <person name="Moreira S."/>
            <person name="Perkins V."/>
            <person name="De Repentigny L."/>
            <person name="Dufresne S.F."/>
        </authorList>
    </citation>
    <scope>NUCLEOTIDE SEQUENCE [LARGE SCALE GENOMIC DNA]</scope>
    <source>
        <strain evidence="2">HMR AF 39</strain>
    </source>
</reference>
<evidence type="ECO:0000259" key="1">
    <source>
        <dbReference type="Pfam" id="PF01965"/>
    </source>
</evidence>
<proteinExistence type="predicted"/>
<dbReference type="Proteomes" id="UP000215305">
    <property type="component" value="Unassembled WGS sequence"/>
</dbReference>
<feature type="domain" description="DJ-1/PfpI" evidence="1">
    <location>
        <begin position="11"/>
        <end position="159"/>
    </location>
</feature>
<dbReference type="Pfam" id="PF01965">
    <property type="entry name" value="DJ-1_PfpI"/>
    <property type="match status" value="1"/>
</dbReference>